<evidence type="ECO:0000313" key="3">
    <source>
        <dbReference type="EMBL" id="RUL64510.1"/>
    </source>
</evidence>
<dbReference type="PROSITE" id="PS51257">
    <property type="entry name" value="PROKAR_LIPOPROTEIN"/>
    <property type="match status" value="1"/>
</dbReference>
<accession>A0A3S0S4A6</accession>
<comment type="caution">
    <text evidence="3">The sequence shown here is derived from an EMBL/GenBank/DDBJ whole genome shotgun (WGS) entry which is preliminary data.</text>
</comment>
<dbReference type="RefSeq" id="WP_126673790.1">
    <property type="nucleotide sequence ID" value="NZ_RYZR01000005.1"/>
</dbReference>
<evidence type="ECO:0000313" key="4">
    <source>
        <dbReference type="Proteomes" id="UP000267077"/>
    </source>
</evidence>
<keyword evidence="4" id="KW-1185">Reference proteome</keyword>
<proteinExistence type="predicted"/>
<dbReference type="EMBL" id="RYZR01000005">
    <property type="protein sequence ID" value="RUL64510.1"/>
    <property type="molecule type" value="Genomic_DNA"/>
</dbReference>
<feature type="signal peptide" evidence="2">
    <location>
        <begin position="1"/>
        <end position="25"/>
    </location>
</feature>
<evidence type="ECO:0000256" key="1">
    <source>
        <dbReference type="SAM" id="MobiDB-lite"/>
    </source>
</evidence>
<dbReference type="AlphaFoldDB" id="A0A3S0S4A6"/>
<dbReference type="Proteomes" id="UP000267077">
    <property type="component" value="Unassembled WGS sequence"/>
</dbReference>
<sequence length="204" mass="20457">MKLTARSAALYSVTFAGLLVLSACGKNDQSANQPAPSSTAPAAPSTAPAKPAPASTAAAPAAAHTAAAPAAASTAAAAPTPPTAAPAAADNGFQVATVTLGDTVTPDHKVRKEVLSFSPSQKTIYVSVDTSGTTAGATLNAKWSYLEGSGQLVTSTSQSITADGPATTTFRVVNPNLWPEGKYKVDISLDGKQVASKQFEVKKS</sequence>
<reference evidence="3 4" key="1">
    <citation type="submission" date="2018-12" db="EMBL/GenBank/DDBJ databases">
        <title>Dyella dinghuensis sp. nov. DHOA06 and Dyella choica sp. nov. 4M-K27, isolated from forest soil.</title>
        <authorList>
            <person name="Qiu L.-H."/>
            <person name="Gao Z.-H."/>
        </authorList>
    </citation>
    <scope>NUCLEOTIDE SEQUENCE [LARGE SCALE GENOMIC DNA]</scope>
    <source>
        <strain evidence="3 4">DHOA06</strain>
    </source>
</reference>
<dbReference type="OrthoDB" id="6008970at2"/>
<name>A0A3S0S4A6_9GAMM</name>
<feature type="region of interest" description="Disordered" evidence="1">
    <location>
        <begin position="27"/>
        <end position="61"/>
    </location>
</feature>
<feature type="compositionally biased region" description="Low complexity" evidence="1">
    <location>
        <begin position="34"/>
        <end position="61"/>
    </location>
</feature>
<keyword evidence="2" id="KW-0732">Signal</keyword>
<evidence type="ECO:0000256" key="2">
    <source>
        <dbReference type="SAM" id="SignalP"/>
    </source>
</evidence>
<protein>
    <submittedName>
        <fullName evidence="3">Uncharacterized protein</fullName>
    </submittedName>
</protein>
<feature type="chain" id="PRO_5018672909" evidence="2">
    <location>
        <begin position="26"/>
        <end position="204"/>
    </location>
</feature>
<organism evidence="3 4">
    <name type="scientific">Dyella dinghuensis</name>
    <dbReference type="NCBI Taxonomy" id="1920169"/>
    <lineage>
        <taxon>Bacteria</taxon>
        <taxon>Pseudomonadati</taxon>
        <taxon>Pseudomonadota</taxon>
        <taxon>Gammaproteobacteria</taxon>
        <taxon>Lysobacterales</taxon>
        <taxon>Rhodanobacteraceae</taxon>
        <taxon>Dyella</taxon>
    </lineage>
</organism>
<gene>
    <name evidence="3" type="ORF">EKH79_10805</name>
</gene>